<evidence type="ECO:0000256" key="3">
    <source>
        <dbReference type="ARBA" id="ARBA00022705"/>
    </source>
</evidence>
<protein>
    <recommendedName>
        <fullName evidence="9">Cell division control protein 45</fullName>
    </recommendedName>
</protein>
<evidence type="ECO:0000256" key="6">
    <source>
        <dbReference type="SAM" id="MobiDB-lite"/>
    </source>
</evidence>
<dbReference type="Pfam" id="PF02724">
    <property type="entry name" value="CDC45"/>
    <property type="match status" value="2"/>
</dbReference>
<evidence type="ECO:0000313" key="7">
    <source>
        <dbReference type="EMBL" id="PRP87358.1"/>
    </source>
</evidence>
<dbReference type="PANTHER" id="PTHR10507:SF0">
    <property type="entry name" value="CELL DIVISION CONTROL PROTEIN 45 HOMOLOG"/>
    <property type="match status" value="1"/>
</dbReference>
<comment type="subcellular location">
    <subcellularLocation>
        <location evidence="1">Nucleus</location>
    </subcellularLocation>
</comment>
<evidence type="ECO:0000256" key="5">
    <source>
        <dbReference type="ARBA" id="ARBA00023306"/>
    </source>
</evidence>
<evidence type="ECO:0000256" key="2">
    <source>
        <dbReference type="ARBA" id="ARBA00010727"/>
    </source>
</evidence>
<gene>
    <name evidence="7" type="ORF">PROFUN_01620</name>
</gene>
<reference evidence="7 8" key="1">
    <citation type="journal article" date="2018" name="Genome Biol. Evol.">
        <title>Multiple Roots of Fruiting Body Formation in Amoebozoa.</title>
        <authorList>
            <person name="Hillmann F."/>
            <person name="Forbes G."/>
            <person name="Novohradska S."/>
            <person name="Ferling I."/>
            <person name="Riege K."/>
            <person name="Groth M."/>
            <person name="Westermann M."/>
            <person name="Marz M."/>
            <person name="Spaller T."/>
            <person name="Winckler T."/>
            <person name="Schaap P."/>
            <person name="Glockner G."/>
        </authorList>
    </citation>
    <scope>NUCLEOTIDE SEQUENCE [LARGE SCALE GENOMIC DNA]</scope>
    <source>
        <strain evidence="7 8">Jena</strain>
    </source>
</reference>
<accession>A0A2P6NU21</accession>
<dbReference type="FunCoup" id="A0A2P6NU21">
    <property type="interactions" value="324"/>
</dbReference>
<name>A0A2P6NU21_9EUKA</name>
<dbReference type="GO" id="GO:0006270">
    <property type="term" value="P:DNA replication initiation"/>
    <property type="evidence" value="ECO:0007669"/>
    <property type="project" value="InterPro"/>
</dbReference>
<keyword evidence="4" id="KW-0539">Nucleus</keyword>
<dbReference type="GO" id="GO:0003697">
    <property type="term" value="F:single-stranded DNA binding"/>
    <property type="evidence" value="ECO:0007669"/>
    <property type="project" value="TreeGrafter"/>
</dbReference>
<dbReference type="OrthoDB" id="10258882at2759"/>
<dbReference type="EMBL" id="MDYQ01000021">
    <property type="protein sequence ID" value="PRP87358.1"/>
    <property type="molecule type" value="Genomic_DNA"/>
</dbReference>
<evidence type="ECO:0000256" key="1">
    <source>
        <dbReference type="ARBA" id="ARBA00004123"/>
    </source>
</evidence>
<dbReference type="GO" id="GO:0031261">
    <property type="term" value="C:DNA replication preinitiation complex"/>
    <property type="evidence" value="ECO:0007669"/>
    <property type="project" value="TreeGrafter"/>
</dbReference>
<dbReference type="PANTHER" id="PTHR10507">
    <property type="entry name" value="CDC45-RELATED PROTEIN"/>
    <property type="match status" value="1"/>
</dbReference>
<dbReference type="GO" id="GO:0003688">
    <property type="term" value="F:DNA replication origin binding"/>
    <property type="evidence" value="ECO:0007669"/>
    <property type="project" value="TreeGrafter"/>
</dbReference>
<dbReference type="InterPro" id="IPR003874">
    <property type="entry name" value="CDC45"/>
</dbReference>
<dbReference type="Proteomes" id="UP000241769">
    <property type="component" value="Unassembled WGS sequence"/>
</dbReference>
<feature type="region of interest" description="Disordered" evidence="6">
    <location>
        <begin position="156"/>
        <end position="175"/>
    </location>
</feature>
<comment type="similarity">
    <text evidence="2">Belongs to the CDC45 family.</text>
</comment>
<comment type="caution">
    <text evidence="7">The sequence shown here is derived from an EMBL/GenBank/DDBJ whole genome shotgun (WGS) entry which is preliminary data.</text>
</comment>
<dbReference type="GO" id="GO:1902977">
    <property type="term" value="P:mitotic DNA replication preinitiation complex assembly"/>
    <property type="evidence" value="ECO:0007669"/>
    <property type="project" value="TreeGrafter"/>
</dbReference>
<organism evidence="7 8">
    <name type="scientific">Planoprotostelium fungivorum</name>
    <dbReference type="NCBI Taxonomy" id="1890364"/>
    <lineage>
        <taxon>Eukaryota</taxon>
        <taxon>Amoebozoa</taxon>
        <taxon>Evosea</taxon>
        <taxon>Variosea</taxon>
        <taxon>Cavosteliida</taxon>
        <taxon>Cavosteliaceae</taxon>
        <taxon>Planoprotostelium</taxon>
    </lineage>
</organism>
<sequence length="550" mass="62440">MYISISQLEGEITRTKDSEHLMATGAFKLIKSESYKFKRDLNDPNAEGKVLIFVSHDADSLCAAQILSSLLQNEFISYIIRPVSSFEELVRCCRDDIDNETFSVFLINCAGSIPVLQYLSIPLHVTVYICDSHLPLHQQNLDDQQQVLVLPTDLYSGEDEDDKENEESNSRRSDVGSYYGISASRMMYEMSVQTKKANLEHLWLAIVGFTSQHVHHRMDDDIYERELNYFRQANSEFARDSQYERESRFDDTILYGKDFKFPLYRHWTLYDSMYHSTYVASRLGVWTESGKKNLKTILVRLGVPLDECMNKWSVMNTQNKAIVTEGMQEVASSYGLENLTVKSFYKNLGYRLQVSASDVAMAVEALLSSGLEPSKNFWKAFDALRSSDANSSVLEAGIESAIQVQQAIIRQGTLVIEKQVLNHSGPFRYAFINSAMDCNLFISPSPLVRLGEYIKEIVTEYGKNKQKKLQKKPLALLCFDPENDSWVVAGLPPTPASSSKKNKFGYALEHAASKTMSRISSHSFDPALLSILKGDIKMFMDYLHTPARNE</sequence>
<dbReference type="GO" id="GO:0000727">
    <property type="term" value="P:double-strand break repair via break-induced replication"/>
    <property type="evidence" value="ECO:0007669"/>
    <property type="project" value="TreeGrafter"/>
</dbReference>
<dbReference type="GO" id="GO:0003682">
    <property type="term" value="F:chromatin binding"/>
    <property type="evidence" value="ECO:0007669"/>
    <property type="project" value="TreeGrafter"/>
</dbReference>
<dbReference type="STRING" id="1890364.A0A2P6NU21"/>
<evidence type="ECO:0000256" key="4">
    <source>
        <dbReference type="ARBA" id="ARBA00023242"/>
    </source>
</evidence>
<proteinExistence type="inferred from homology"/>
<dbReference type="InParanoid" id="A0A2P6NU21"/>
<keyword evidence="3" id="KW-0235">DNA replication</keyword>
<keyword evidence="5" id="KW-0131">Cell cycle</keyword>
<feature type="compositionally biased region" description="Acidic residues" evidence="6">
    <location>
        <begin position="156"/>
        <end position="165"/>
    </location>
</feature>
<evidence type="ECO:0000313" key="8">
    <source>
        <dbReference type="Proteomes" id="UP000241769"/>
    </source>
</evidence>
<keyword evidence="8" id="KW-1185">Reference proteome</keyword>
<evidence type="ECO:0008006" key="9">
    <source>
        <dbReference type="Google" id="ProtNLM"/>
    </source>
</evidence>
<dbReference type="AlphaFoldDB" id="A0A2P6NU21"/>